<reference evidence="1 2" key="1">
    <citation type="submission" date="2011-02" db="EMBL/GenBank/DDBJ databases">
        <authorList>
            <person name="Stanhope M.J."/>
            <person name="Durkin A.S."/>
            <person name="Hostetler J."/>
            <person name="Kim M."/>
            <person name="Radune D."/>
            <person name="Singh I."/>
            <person name="Town C.D."/>
        </authorList>
    </citation>
    <scope>NUCLEOTIDE SEQUENCE [LARGE SCALE GENOMIC DNA]</scope>
    <source>
        <strain evidence="1 2">NCFD 2020</strain>
    </source>
</reference>
<accession>F1Z2H4</accession>
<dbReference type="AlphaFoldDB" id="F1Z2H4"/>
<gene>
    <name evidence="1" type="ORF">SPB_1041</name>
</gene>
<dbReference type="EMBL" id="AEUT02000001">
    <property type="protein sequence ID" value="EGE53336.1"/>
    <property type="molecule type" value="Genomic_DNA"/>
</dbReference>
<name>F1Z2H4_9STRE</name>
<proteinExistence type="predicted"/>
<evidence type="ECO:0000313" key="2">
    <source>
        <dbReference type="Proteomes" id="UP000003732"/>
    </source>
</evidence>
<dbReference type="HOGENOM" id="CLU_3277410_0_0_9"/>
<organism evidence="1 2">
    <name type="scientific">Streptococcus parauberis NCFD 2020</name>
    <dbReference type="NCBI Taxonomy" id="873447"/>
    <lineage>
        <taxon>Bacteria</taxon>
        <taxon>Bacillati</taxon>
        <taxon>Bacillota</taxon>
        <taxon>Bacilli</taxon>
        <taxon>Lactobacillales</taxon>
        <taxon>Streptococcaceae</taxon>
        <taxon>Streptococcus</taxon>
    </lineage>
</organism>
<comment type="caution">
    <text evidence="1">The sequence shown here is derived from an EMBL/GenBank/DDBJ whole genome shotgun (WGS) entry which is preliminary data.</text>
</comment>
<evidence type="ECO:0000313" key="1">
    <source>
        <dbReference type="EMBL" id="EGE53336.1"/>
    </source>
</evidence>
<dbReference type="Proteomes" id="UP000003732">
    <property type="component" value="Unassembled WGS sequence"/>
</dbReference>
<sequence>MNECSYGFSFKKRRHESRKKELDKLLVITVHALRKKVNEEL</sequence>
<protein>
    <submittedName>
        <fullName evidence="1">Uncharacterized protein</fullName>
    </submittedName>
</protein>